<gene>
    <name evidence="1" type="ORF">ACG0Z3_12805</name>
</gene>
<organism evidence="1 2">
    <name type="scientific">Pelomonas margarita</name>
    <dbReference type="NCBI Taxonomy" id="3299031"/>
    <lineage>
        <taxon>Bacteria</taxon>
        <taxon>Pseudomonadati</taxon>
        <taxon>Pseudomonadota</taxon>
        <taxon>Betaproteobacteria</taxon>
        <taxon>Burkholderiales</taxon>
        <taxon>Sphaerotilaceae</taxon>
        <taxon>Roseateles</taxon>
    </lineage>
</organism>
<comment type="caution">
    <text evidence="1">The sequence shown here is derived from an EMBL/GenBank/DDBJ whole genome shotgun (WGS) entry which is preliminary data.</text>
</comment>
<accession>A0ABW7FJN6</accession>
<proteinExistence type="predicted"/>
<dbReference type="RefSeq" id="WP_394397924.1">
    <property type="nucleotide sequence ID" value="NZ_JBIGHW010000006.1"/>
</dbReference>
<dbReference type="EMBL" id="JBIGHW010000006">
    <property type="protein sequence ID" value="MFG6441558.1"/>
    <property type="molecule type" value="Genomic_DNA"/>
</dbReference>
<name>A0ABW7FJN6_9BURK</name>
<evidence type="ECO:0008006" key="3">
    <source>
        <dbReference type="Google" id="ProtNLM"/>
    </source>
</evidence>
<protein>
    <recommendedName>
        <fullName evidence="3">VOC family protein</fullName>
    </recommendedName>
</protein>
<dbReference type="InterPro" id="IPR029068">
    <property type="entry name" value="Glyas_Bleomycin-R_OHBP_Dase"/>
</dbReference>
<dbReference type="Proteomes" id="UP001606301">
    <property type="component" value="Unassembled WGS sequence"/>
</dbReference>
<evidence type="ECO:0000313" key="2">
    <source>
        <dbReference type="Proteomes" id="UP001606301"/>
    </source>
</evidence>
<evidence type="ECO:0000313" key="1">
    <source>
        <dbReference type="EMBL" id="MFG6441558.1"/>
    </source>
</evidence>
<keyword evidence="2" id="KW-1185">Reference proteome</keyword>
<dbReference type="Gene3D" id="3.10.180.10">
    <property type="entry name" value="2,3-Dihydroxybiphenyl 1,2-Dioxygenase, domain 1"/>
    <property type="match status" value="2"/>
</dbReference>
<reference evidence="1 2" key="1">
    <citation type="submission" date="2024-08" db="EMBL/GenBank/DDBJ databases">
        <authorList>
            <person name="Lu H."/>
        </authorList>
    </citation>
    <scope>NUCLEOTIDE SEQUENCE [LARGE SCALE GENOMIC DNA]</scope>
    <source>
        <strain evidence="1 2">LKC17W</strain>
    </source>
</reference>
<sequence>MNPLRSATVVVADAEAAAARYVDHLDHRLIERGVVPAALAQRWGAPASAGRRYTVVRPASGRAVDLRFVEGHPMPGLRPLRTFGWAALELCVQDVHAVHARLRGGPFDIVGPPTANPGLPSIHPMQVCGPDGEFVYLTQILQGGPGSGLPDARSPVDVLFIAVLACADLDASARWCADVLGLRLQAPLDIPYRMLNRAFELPELQRHRIVCAEHAGELCVELDQYPAGAVPRPVHDGQLPPGVALVTLTHPDLSAIPGDWLAPPQPLGGAIYEGRRVGVLRSPEGALFEVMEEAR</sequence>
<dbReference type="SUPFAM" id="SSF54593">
    <property type="entry name" value="Glyoxalase/Bleomycin resistance protein/Dihydroxybiphenyl dioxygenase"/>
    <property type="match status" value="2"/>
</dbReference>